<feature type="region of interest" description="Disordered" evidence="2">
    <location>
        <begin position="81"/>
        <end position="134"/>
    </location>
</feature>
<gene>
    <name evidence="4" type="ORF">EJ04DRAFT_594483</name>
</gene>
<feature type="domain" description="C3H1-type" evidence="3">
    <location>
        <begin position="178"/>
        <end position="208"/>
    </location>
</feature>
<feature type="region of interest" description="Disordered" evidence="2">
    <location>
        <begin position="243"/>
        <end position="296"/>
    </location>
</feature>
<dbReference type="EMBL" id="ML996119">
    <property type="protein sequence ID" value="KAF2737007.1"/>
    <property type="molecule type" value="Genomic_DNA"/>
</dbReference>
<comment type="caution">
    <text evidence="4">The sequence shown here is derived from an EMBL/GenBank/DDBJ whole genome shotgun (WGS) entry which is preliminary data.</text>
</comment>
<dbReference type="InterPro" id="IPR000571">
    <property type="entry name" value="Znf_CCCH"/>
</dbReference>
<proteinExistence type="predicted"/>
<dbReference type="Proteomes" id="UP000799444">
    <property type="component" value="Unassembled WGS sequence"/>
</dbReference>
<feature type="compositionally biased region" description="Polar residues" evidence="2">
    <location>
        <begin position="439"/>
        <end position="449"/>
    </location>
</feature>
<feature type="region of interest" description="Disordered" evidence="2">
    <location>
        <begin position="311"/>
        <end position="449"/>
    </location>
</feature>
<reference evidence="4" key="1">
    <citation type="journal article" date="2020" name="Stud. Mycol.">
        <title>101 Dothideomycetes genomes: a test case for predicting lifestyles and emergence of pathogens.</title>
        <authorList>
            <person name="Haridas S."/>
            <person name="Albert R."/>
            <person name="Binder M."/>
            <person name="Bloem J."/>
            <person name="Labutti K."/>
            <person name="Salamov A."/>
            <person name="Andreopoulos B."/>
            <person name="Baker S."/>
            <person name="Barry K."/>
            <person name="Bills G."/>
            <person name="Bluhm B."/>
            <person name="Cannon C."/>
            <person name="Castanera R."/>
            <person name="Culley D."/>
            <person name="Daum C."/>
            <person name="Ezra D."/>
            <person name="Gonzalez J."/>
            <person name="Henrissat B."/>
            <person name="Kuo A."/>
            <person name="Liang C."/>
            <person name="Lipzen A."/>
            <person name="Lutzoni F."/>
            <person name="Magnuson J."/>
            <person name="Mondo S."/>
            <person name="Nolan M."/>
            <person name="Ohm R."/>
            <person name="Pangilinan J."/>
            <person name="Park H.-J."/>
            <person name="Ramirez L."/>
            <person name="Alfaro M."/>
            <person name="Sun H."/>
            <person name="Tritt A."/>
            <person name="Yoshinaga Y."/>
            <person name="Zwiers L.-H."/>
            <person name="Turgeon B."/>
            <person name="Goodwin S."/>
            <person name="Spatafora J."/>
            <person name="Crous P."/>
            <person name="Grigoriev I."/>
        </authorList>
    </citation>
    <scope>NUCLEOTIDE SEQUENCE</scope>
    <source>
        <strain evidence="4">CBS 125425</strain>
    </source>
</reference>
<evidence type="ECO:0000256" key="2">
    <source>
        <dbReference type="SAM" id="MobiDB-lite"/>
    </source>
</evidence>
<evidence type="ECO:0000313" key="4">
    <source>
        <dbReference type="EMBL" id="KAF2737007.1"/>
    </source>
</evidence>
<dbReference type="AlphaFoldDB" id="A0A9P4V227"/>
<keyword evidence="1" id="KW-0862">Zinc</keyword>
<evidence type="ECO:0000259" key="3">
    <source>
        <dbReference type="PROSITE" id="PS50103"/>
    </source>
</evidence>
<organism evidence="4 5">
    <name type="scientific">Polyplosphaeria fusca</name>
    <dbReference type="NCBI Taxonomy" id="682080"/>
    <lineage>
        <taxon>Eukaryota</taxon>
        <taxon>Fungi</taxon>
        <taxon>Dikarya</taxon>
        <taxon>Ascomycota</taxon>
        <taxon>Pezizomycotina</taxon>
        <taxon>Dothideomycetes</taxon>
        <taxon>Pleosporomycetidae</taxon>
        <taxon>Pleosporales</taxon>
        <taxon>Tetraplosphaeriaceae</taxon>
        <taxon>Polyplosphaeria</taxon>
    </lineage>
</organism>
<evidence type="ECO:0000256" key="1">
    <source>
        <dbReference type="PROSITE-ProRule" id="PRU00723"/>
    </source>
</evidence>
<accession>A0A9P4V227</accession>
<dbReference type="OrthoDB" id="5355510at2759"/>
<name>A0A9P4V227_9PLEO</name>
<evidence type="ECO:0000313" key="5">
    <source>
        <dbReference type="Proteomes" id="UP000799444"/>
    </source>
</evidence>
<dbReference type="PROSITE" id="PS50103">
    <property type="entry name" value="ZF_C3H1"/>
    <property type="match status" value="1"/>
</dbReference>
<keyword evidence="1" id="KW-0479">Metal-binding</keyword>
<feature type="compositionally biased region" description="Basic and acidic residues" evidence="2">
    <location>
        <begin position="96"/>
        <end position="110"/>
    </location>
</feature>
<protein>
    <recommendedName>
        <fullName evidence="3">C3H1-type domain-containing protein</fullName>
    </recommendedName>
</protein>
<feature type="compositionally biased region" description="Basic and acidic residues" evidence="2">
    <location>
        <begin position="403"/>
        <end position="414"/>
    </location>
</feature>
<feature type="zinc finger region" description="C3H1-type" evidence="1">
    <location>
        <begin position="178"/>
        <end position="208"/>
    </location>
</feature>
<feature type="compositionally biased region" description="Basic and acidic residues" evidence="2">
    <location>
        <begin position="276"/>
        <end position="296"/>
    </location>
</feature>
<keyword evidence="5" id="KW-1185">Reference proteome</keyword>
<sequence length="449" mass="50536">MAHSDVRFPPAHRRYQSIVEPSRQFCIVRDDQTVVPLVPVDQLPFQLQELPRQTTYQEALLRRWDVVDNTSDPPFPYHVKPLAPPSSSPTFLAPDHQARSRGSSERHDLIEPLSSTERSPKHRVFPREPHGRTQAAERLSQALNDSIEKNIASVYATDAERVRYTPRPPPPSGVQPDKSKKEFCTHWIRFGECDYETQGGCLYKHVMPDKGKLRELTGAREYPKWWQDKNAIKTRPLTWMEKRNEKNAQGEDCNTSIEPDRASLFKPANGPTVGCETKRSSGSRHGESDISHSEGHLGEMVNLIDLEEPQQPGATYRPMSPSDCDSYTSERSLDKSKTSLVPSPVLKPTTTNSVANPRTVRLPSITSQSSSDSPKDNLPRKRIAIQVKCSNENGMAKSKHSPKKIEMTKARKNSDATSHSANIPKKINKPKYKKDSRSKASSVPSHNLL</sequence>
<dbReference type="GO" id="GO:0008270">
    <property type="term" value="F:zinc ion binding"/>
    <property type="evidence" value="ECO:0007669"/>
    <property type="project" value="UniProtKB-KW"/>
</dbReference>
<keyword evidence="1" id="KW-0863">Zinc-finger</keyword>